<dbReference type="InterPro" id="IPR013655">
    <property type="entry name" value="PAS_fold_3"/>
</dbReference>
<comment type="caution">
    <text evidence="10">The sequence shown here is derived from an EMBL/GenBank/DDBJ whole genome shotgun (WGS) entry which is preliminary data.</text>
</comment>
<keyword evidence="3 4" id="KW-0597">Phosphoprotein</keyword>
<dbReference type="InterPro" id="IPR003661">
    <property type="entry name" value="HisK_dim/P_dom"/>
</dbReference>
<dbReference type="InterPro" id="IPR001610">
    <property type="entry name" value="PAC"/>
</dbReference>
<dbReference type="InterPro" id="IPR003594">
    <property type="entry name" value="HATPase_dom"/>
</dbReference>
<feature type="domain" description="Response regulatory" evidence="7">
    <location>
        <begin position="1280"/>
        <end position="1396"/>
    </location>
</feature>
<gene>
    <name evidence="10" type="ORF">LQ564_23290</name>
</gene>
<dbReference type="SUPFAM" id="SSF47384">
    <property type="entry name" value="Homodimeric domain of signal transducing histidine kinase"/>
    <property type="match status" value="2"/>
</dbReference>
<dbReference type="InterPro" id="IPR036097">
    <property type="entry name" value="HisK_dim/P_sf"/>
</dbReference>
<evidence type="ECO:0000259" key="6">
    <source>
        <dbReference type="PROSITE" id="PS50109"/>
    </source>
</evidence>
<dbReference type="InterPro" id="IPR004358">
    <property type="entry name" value="Sig_transdc_His_kin-like_C"/>
</dbReference>
<dbReference type="PROSITE" id="PS50109">
    <property type="entry name" value="HIS_KIN"/>
    <property type="match status" value="2"/>
</dbReference>
<evidence type="ECO:0000259" key="9">
    <source>
        <dbReference type="PROSITE" id="PS50113"/>
    </source>
</evidence>
<feature type="modified residue" description="4-aspartylphosphate" evidence="4">
    <location>
        <position position="1329"/>
    </location>
</feature>
<organism evidence="10 11">
    <name type="scientific">Massilia phyllostachyos</name>
    <dbReference type="NCBI Taxonomy" id="2898585"/>
    <lineage>
        <taxon>Bacteria</taxon>
        <taxon>Pseudomonadati</taxon>
        <taxon>Pseudomonadota</taxon>
        <taxon>Betaproteobacteria</taxon>
        <taxon>Burkholderiales</taxon>
        <taxon>Oxalobacteraceae</taxon>
        <taxon>Telluria group</taxon>
        <taxon>Massilia</taxon>
    </lineage>
</organism>
<dbReference type="SMART" id="SM00448">
    <property type="entry name" value="REC"/>
    <property type="match status" value="2"/>
</dbReference>
<keyword evidence="11" id="KW-1185">Reference proteome</keyword>
<dbReference type="Pfam" id="PF02518">
    <property type="entry name" value="HATPase_c"/>
    <property type="match status" value="2"/>
</dbReference>
<name>A0ABS8QEG4_9BURK</name>
<feature type="domain" description="Response regulatory" evidence="7">
    <location>
        <begin position="643"/>
        <end position="758"/>
    </location>
</feature>
<feature type="domain" description="PAS" evidence="8">
    <location>
        <begin position="774"/>
        <end position="844"/>
    </location>
</feature>
<dbReference type="Gene3D" id="3.40.50.2300">
    <property type="match status" value="2"/>
</dbReference>
<dbReference type="InterPro" id="IPR005467">
    <property type="entry name" value="His_kinase_dom"/>
</dbReference>
<evidence type="ECO:0000313" key="10">
    <source>
        <dbReference type="EMBL" id="MCD2519230.1"/>
    </source>
</evidence>
<feature type="domain" description="Histidine kinase" evidence="6">
    <location>
        <begin position="357"/>
        <end position="575"/>
    </location>
</feature>
<dbReference type="Pfam" id="PF00512">
    <property type="entry name" value="HisKA"/>
    <property type="match status" value="2"/>
</dbReference>
<evidence type="ECO:0000256" key="4">
    <source>
        <dbReference type="PROSITE-ProRule" id="PRU00169"/>
    </source>
</evidence>
<dbReference type="InterPro" id="IPR000700">
    <property type="entry name" value="PAS-assoc_C"/>
</dbReference>
<dbReference type="InterPro" id="IPR001789">
    <property type="entry name" value="Sig_transdc_resp-reg_receiver"/>
</dbReference>
<proteinExistence type="predicted"/>
<dbReference type="PRINTS" id="PR00344">
    <property type="entry name" value="BCTRLSENSOR"/>
</dbReference>
<dbReference type="PANTHER" id="PTHR43547:SF2">
    <property type="entry name" value="HYBRID SIGNAL TRANSDUCTION HISTIDINE KINASE C"/>
    <property type="match status" value="1"/>
</dbReference>
<dbReference type="InterPro" id="IPR000014">
    <property type="entry name" value="PAS"/>
</dbReference>
<dbReference type="GO" id="GO:0005524">
    <property type="term" value="F:ATP binding"/>
    <property type="evidence" value="ECO:0007669"/>
    <property type="project" value="UniProtKB-KW"/>
</dbReference>
<dbReference type="InterPro" id="IPR036890">
    <property type="entry name" value="HATPase_C_sf"/>
</dbReference>
<dbReference type="Gene3D" id="3.30.450.20">
    <property type="entry name" value="PAS domain"/>
    <property type="match status" value="3"/>
</dbReference>
<feature type="region of interest" description="Disordered" evidence="5">
    <location>
        <begin position="614"/>
        <end position="641"/>
    </location>
</feature>
<dbReference type="CDD" id="cd17574">
    <property type="entry name" value="REC_OmpR"/>
    <property type="match status" value="1"/>
</dbReference>
<dbReference type="SMART" id="SM00388">
    <property type="entry name" value="HisKA"/>
    <property type="match status" value="2"/>
</dbReference>
<dbReference type="SMART" id="SM00387">
    <property type="entry name" value="HATPase_c"/>
    <property type="match status" value="2"/>
</dbReference>
<dbReference type="SMART" id="SM00091">
    <property type="entry name" value="PAS"/>
    <property type="match status" value="2"/>
</dbReference>
<evidence type="ECO:0000313" key="11">
    <source>
        <dbReference type="Proteomes" id="UP001179361"/>
    </source>
</evidence>
<dbReference type="Pfam" id="PF08447">
    <property type="entry name" value="PAS_3"/>
    <property type="match status" value="1"/>
</dbReference>
<protein>
    <recommendedName>
        <fullName evidence="2">histidine kinase</fullName>
        <ecNumber evidence="2">2.7.13.3</ecNumber>
    </recommendedName>
</protein>
<evidence type="ECO:0000256" key="2">
    <source>
        <dbReference type="ARBA" id="ARBA00012438"/>
    </source>
</evidence>
<keyword evidence="10" id="KW-0547">Nucleotide-binding</keyword>
<dbReference type="Pfam" id="PF00072">
    <property type="entry name" value="Response_reg"/>
    <property type="match status" value="2"/>
</dbReference>
<dbReference type="CDD" id="cd00082">
    <property type="entry name" value="HisKA"/>
    <property type="match status" value="2"/>
</dbReference>
<dbReference type="PROSITE" id="PS50110">
    <property type="entry name" value="RESPONSE_REGULATORY"/>
    <property type="match status" value="2"/>
</dbReference>
<evidence type="ECO:0000256" key="5">
    <source>
        <dbReference type="SAM" id="MobiDB-lite"/>
    </source>
</evidence>
<dbReference type="PANTHER" id="PTHR43547">
    <property type="entry name" value="TWO-COMPONENT HISTIDINE KINASE"/>
    <property type="match status" value="1"/>
</dbReference>
<evidence type="ECO:0000256" key="1">
    <source>
        <dbReference type="ARBA" id="ARBA00000085"/>
    </source>
</evidence>
<dbReference type="Proteomes" id="UP001179361">
    <property type="component" value="Unassembled WGS sequence"/>
</dbReference>
<dbReference type="NCBIfam" id="TIGR00229">
    <property type="entry name" value="sensory_box"/>
    <property type="match status" value="1"/>
</dbReference>
<keyword evidence="10" id="KW-0067">ATP-binding</keyword>
<dbReference type="SUPFAM" id="SSF52172">
    <property type="entry name" value="CheY-like"/>
    <property type="match status" value="2"/>
</dbReference>
<dbReference type="CDD" id="cd00130">
    <property type="entry name" value="PAS"/>
    <property type="match status" value="1"/>
</dbReference>
<feature type="modified residue" description="4-aspartylphosphate" evidence="4">
    <location>
        <position position="691"/>
    </location>
</feature>
<dbReference type="InterPro" id="IPR011006">
    <property type="entry name" value="CheY-like_superfamily"/>
</dbReference>
<evidence type="ECO:0000259" key="8">
    <source>
        <dbReference type="PROSITE" id="PS50112"/>
    </source>
</evidence>
<comment type="catalytic activity">
    <reaction evidence="1">
        <text>ATP + protein L-histidine = ADP + protein N-phospho-L-histidine.</text>
        <dbReference type="EC" id="2.7.13.3"/>
    </reaction>
</comment>
<sequence length="1407" mass="152438">MPHSRHLPAAPASDLNWLSGGGEMGALIRSMDWSATPLGPLDTWPQSLRTTVSLCLSSTFPILVCWGENDIQIYNDAYRPICGDLHPASMGGAFKEVWASALPVVGAAFDPAHEGEGVYIKDQRMFLDRYGYLEEAFMTFSFSPIRDESGEVGGVFHPITETTGLVLSARRTQCLRDLTASLADARTMDEIGRDLEFHGEQMGLDVPYTLFYQATEEGELVLRGRAGIGADSALAPARVALGDASWPFAAVAASGQAQPVTGLAGRIGAGCCGPYEEQPDAAVVLPILLPGQPEAFGYLVAGVSARRALDAAYLDFYDRLGAAVATAAGNVLAYELEQQRAEELARIDRAKTAFFSNVSHEFRTPLTLILGPLDDALNDTAEALGPQQRRRLDLTHRNALRLLKLVNSLLDFSRIEAGRVQASYAPADLARLTLDLAGVFESTMAKGGLSYEVEAEDLGEPVWVDRDMWEKIVFNLLSNAFKFTLEGGVTVRLERVGDMARLTVCDTGSGIPESELPRVFERFHRVEGATGRSYEGTGIGLALIQELVRLHGGSIAVSSTVGEGTRFEVRLPFGHAHLPLERIAAGDEDSAAPATRTGAAFVEEALRWLPEAGEAPAAPQPVPAQASAPALPPLADRRAPRPRILVADDNNDMRAYLKSLLEPHADVTVCADGAAALALIEQNVPDLLLTDVMMPVLDGFGLLARIRADEALRGLPVMLLSARAGEEAKVEGLQAGADDYMVKPFAAGELLARVRSQLAQADERRRQALEAVSREQYFRALVDASPVMLWTTDADEQCTYLSQRWYDFTGRRPEQDLGRGWLENVHPDDLERTVRAYLEAAEARSPVALDFRLRRHDGSYRWVIDNGLPRVDEQGRHAGYVGTVIDVHERRLLQERFEGVARAGDIGVWYADAPFKRFQLNVEMARHLGVGSSGHADIRELLGAIEPADRARVEDSMRRALAEGSGLDVEFRTGPAHGGRWLRAIGWYARGEARDGHGQRFDGVTLDVGTHKEAEQELRRLAEELREKNRQQSDFLSTLAHELRNPLAPIRAGIELMQAGGTAARQRDVQGMMRRQVEHMVRLVDDLLDMARLSEGKVTLRLEAVRLDAVVDEAVAMCMPLVTARGHRLALRLPPAPLTLVADRHRLAQVLSNLVNNAAKYTPHGGDITVEARLEAGELRIDVADTGIGIAPEVLPTVFDMYAQGSASEAMGDGGLGVGLNLVQRLVGLHGGRVAAASAGEGQGSCFTVWLPLPDAAPALEPAPLPALDAQRDTPAQGLRVLVVDDNHDAADILASLLEIGGHTVQVAHDAAGALAAVRREAPQVVFLDIGLPDMSGHDAARLLRRAEGMGAAMLVALTGWGAEEDRRKSREAGFDHHLTKPAEFDAVERLLAEAQARALAMASSRE</sequence>
<dbReference type="RefSeq" id="WP_231060505.1">
    <property type="nucleotide sequence ID" value="NZ_JAJNOC010000011.1"/>
</dbReference>
<dbReference type="EMBL" id="JAJNOC010000011">
    <property type="protein sequence ID" value="MCD2519230.1"/>
    <property type="molecule type" value="Genomic_DNA"/>
</dbReference>
<evidence type="ECO:0000259" key="7">
    <source>
        <dbReference type="PROSITE" id="PS50110"/>
    </source>
</evidence>
<dbReference type="PROSITE" id="PS50113">
    <property type="entry name" value="PAC"/>
    <property type="match status" value="1"/>
</dbReference>
<dbReference type="SUPFAM" id="SSF55785">
    <property type="entry name" value="PYP-like sensor domain (PAS domain)"/>
    <property type="match status" value="2"/>
</dbReference>
<feature type="compositionally biased region" description="Low complexity" evidence="5">
    <location>
        <begin position="614"/>
        <end position="629"/>
    </location>
</feature>
<dbReference type="Gene3D" id="1.10.287.130">
    <property type="match status" value="2"/>
</dbReference>
<dbReference type="InterPro" id="IPR035965">
    <property type="entry name" value="PAS-like_dom_sf"/>
</dbReference>
<dbReference type="Gene3D" id="3.30.565.10">
    <property type="entry name" value="Histidine kinase-like ATPase, C-terminal domain"/>
    <property type="match status" value="2"/>
</dbReference>
<reference evidence="10" key="1">
    <citation type="submission" date="2021-11" db="EMBL/GenBank/DDBJ databases">
        <title>The complete genome of Massilia sp sp. G4R7.</title>
        <authorList>
            <person name="Liu L."/>
            <person name="Yue J."/>
            <person name="Yuan J."/>
            <person name="Yang F."/>
            <person name="Li L."/>
        </authorList>
    </citation>
    <scope>NUCLEOTIDE SEQUENCE</scope>
    <source>
        <strain evidence="10">G4R7</strain>
    </source>
</reference>
<feature type="domain" description="PAC" evidence="9">
    <location>
        <begin position="847"/>
        <end position="899"/>
    </location>
</feature>
<dbReference type="SUPFAM" id="SSF55874">
    <property type="entry name" value="ATPase domain of HSP90 chaperone/DNA topoisomerase II/histidine kinase"/>
    <property type="match status" value="2"/>
</dbReference>
<dbReference type="PROSITE" id="PS50112">
    <property type="entry name" value="PAS"/>
    <property type="match status" value="1"/>
</dbReference>
<dbReference type="SMART" id="SM00086">
    <property type="entry name" value="PAC"/>
    <property type="match status" value="1"/>
</dbReference>
<feature type="domain" description="Histidine kinase" evidence="6">
    <location>
        <begin position="1038"/>
        <end position="1255"/>
    </location>
</feature>
<evidence type="ECO:0000256" key="3">
    <source>
        <dbReference type="ARBA" id="ARBA00022553"/>
    </source>
</evidence>
<dbReference type="CDD" id="cd17580">
    <property type="entry name" value="REC_2_DhkD-like"/>
    <property type="match status" value="1"/>
</dbReference>
<dbReference type="CDD" id="cd16922">
    <property type="entry name" value="HATPase_EvgS-ArcB-TorS-like"/>
    <property type="match status" value="1"/>
</dbReference>
<dbReference type="EC" id="2.7.13.3" evidence="2"/>
<accession>A0ABS8QEG4</accession>